<reference evidence="3" key="1">
    <citation type="journal article" date="2019" name="Int. J. Syst. Evol. Microbiol.">
        <title>The Global Catalogue of Microorganisms (GCM) 10K type strain sequencing project: providing services to taxonomists for standard genome sequencing and annotation.</title>
        <authorList>
            <consortium name="The Broad Institute Genomics Platform"/>
            <consortium name="The Broad Institute Genome Sequencing Center for Infectious Disease"/>
            <person name="Wu L."/>
            <person name="Ma J."/>
        </authorList>
    </citation>
    <scope>NUCLEOTIDE SEQUENCE [LARGE SCALE GENOMIC DNA]</scope>
    <source>
        <strain evidence="3">CCUG 60559</strain>
    </source>
</reference>
<evidence type="ECO:0000313" key="2">
    <source>
        <dbReference type="EMBL" id="MFC7295573.1"/>
    </source>
</evidence>
<name>A0ABW2IXB7_9GAMM</name>
<protein>
    <submittedName>
        <fullName evidence="2">DUF3108 domain-containing protein</fullName>
    </submittedName>
</protein>
<sequence>MRLARIMTPLQKRARITLLSALALVSLLAGTATKAETGPALFPFEVSYNASMDKGLSLNGSAKRVLTSQGNDVWLYRTDVNSFIADLDESLILKWEDGRVIPLRYRYRLSGFLIRDRKQSIDFDWKAGVATGEYRGKPFRIQLEEGVLDPLGYQIQLHQDIRVGKREMEYQVLDRGKIDSERFAVVTDDVSRTDGGQASYLKAEKVRENSKRETLMWFDPDNKYVLVRLLQVEPDGSRYQLSLKSMDLGD</sequence>
<comment type="caution">
    <text evidence="2">The sequence shown here is derived from an EMBL/GenBank/DDBJ whole genome shotgun (WGS) entry which is preliminary data.</text>
</comment>
<dbReference type="Pfam" id="PF11306">
    <property type="entry name" value="DUF3108"/>
    <property type="match status" value="1"/>
</dbReference>
<feature type="signal peptide" evidence="1">
    <location>
        <begin position="1"/>
        <end position="34"/>
    </location>
</feature>
<accession>A0ABW2IXB7</accession>
<dbReference type="Proteomes" id="UP001596506">
    <property type="component" value="Unassembled WGS sequence"/>
</dbReference>
<dbReference type="EMBL" id="JBHTBD010000004">
    <property type="protein sequence ID" value="MFC7295573.1"/>
    <property type="molecule type" value="Genomic_DNA"/>
</dbReference>
<organism evidence="2 3">
    <name type="scientific">Marinobacter aromaticivorans</name>
    <dbReference type="NCBI Taxonomy" id="1494078"/>
    <lineage>
        <taxon>Bacteria</taxon>
        <taxon>Pseudomonadati</taxon>
        <taxon>Pseudomonadota</taxon>
        <taxon>Gammaproteobacteria</taxon>
        <taxon>Pseudomonadales</taxon>
        <taxon>Marinobacteraceae</taxon>
        <taxon>Marinobacter</taxon>
    </lineage>
</organism>
<gene>
    <name evidence="2" type="ORF">ACFQQA_12665</name>
</gene>
<keyword evidence="1" id="KW-0732">Signal</keyword>
<evidence type="ECO:0000256" key="1">
    <source>
        <dbReference type="SAM" id="SignalP"/>
    </source>
</evidence>
<keyword evidence="3" id="KW-1185">Reference proteome</keyword>
<proteinExistence type="predicted"/>
<dbReference type="InterPro" id="IPR021457">
    <property type="entry name" value="DUF3108"/>
</dbReference>
<evidence type="ECO:0000313" key="3">
    <source>
        <dbReference type="Proteomes" id="UP001596506"/>
    </source>
</evidence>
<dbReference type="RefSeq" id="WP_227521121.1">
    <property type="nucleotide sequence ID" value="NZ_JBHTBD010000004.1"/>
</dbReference>
<feature type="chain" id="PRO_5045418292" evidence="1">
    <location>
        <begin position="35"/>
        <end position="250"/>
    </location>
</feature>